<evidence type="ECO:0000259" key="2">
    <source>
        <dbReference type="Pfam" id="PF01471"/>
    </source>
</evidence>
<organism evidence="4 5">
    <name type="scientific">Lentzea pudingi</name>
    <dbReference type="NCBI Taxonomy" id="1789439"/>
    <lineage>
        <taxon>Bacteria</taxon>
        <taxon>Bacillati</taxon>
        <taxon>Actinomycetota</taxon>
        <taxon>Actinomycetes</taxon>
        <taxon>Pseudonocardiales</taxon>
        <taxon>Pseudonocardiaceae</taxon>
        <taxon>Lentzea</taxon>
    </lineage>
</organism>
<keyword evidence="1" id="KW-0732">Signal</keyword>
<dbReference type="Gene3D" id="2.70.70.10">
    <property type="entry name" value="Glucose Permease (Domain IIA)"/>
    <property type="match status" value="1"/>
</dbReference>
<evidence type="ECO:0000313" key="4">
    <source>
        <dbReference type="EMBL" id="GGN07362.1"/>
    </source>
</evidence>
<gene>
    <name evidence="4" type="ORF">GCM10011609_53570</name>
</gene>
<feature type="domain" description="Peptidoglycan binding-like" evidence="2">
    <location>
        <begin position="40"/>
        <end position="93"/>
    </location>
</feature>
<evidence type="ECO:0008006" key="6">
    <source>
        <dbReference type="Google" id="ProtNLM"/>
    </source>
</evidence>
<dbReference type="Pfam" id="PF01551">
    <property type="entry name" value="Peptidase_M23"/>
    <property type="match status" value="1"/>
</dbReference>
<dbReference type="InterPro" id="IPR050570">
    <property type="entry name" value="Cell_wall_metabolism_enzyme"/>
</dbReference>
<feature type="domain" description="M23ase beta-sheet core" evidence="3">
    <location>
        <begin position="196"/>
        <end position="281"/>
    </location>
</feature>
<feature type="signal peptide" evidence="1">
    <location>
        <begin position="1"/>
        <end position="26"/>
    </location>
</feature>
<keyword evidence="5" id="KW-1185">Reference proteome</keyword>
<dbReference type="Proteomes" id="UP000597656">
    <property type="component" value="Unassembled WGS sequence"/>
</dbReference>
<dbReference type="PANTHER" id="PTHR21666">
    <property type="entry name" value="PEPTIDASE-RELATED"/>
    <property type="match status" value="1"/>
</dbReference>
<dbReference type="InterPro" id="IPR036366">
    <property type="entry name" value="PGBDSf"/>
</dbReference>
<sequence>MLPMRILVAALIAFGVLIGVVSPAQAALPSWPNVKEGQNGATVLTAQHLLRHRGYNISADGDFGPATEAAVKQFQSANGLSADGQIGPNTWPKLVVSVKQGNNSNAVRAAQVQLNRYGYGLDEDGDFGGGTHSAAVAFQRSKSLTADGIVGPNTWQTLVGGSGSGGGGGGTFSLPLAKSALPRSEYDDPHHDYPAIDLPVNSKPAYAMVTGTAYRINEPNGCGNGLRIVKSGVDYIYCHFSSWSVSNGTAVKAGDRVGTTGNTGNSTGPHLHVAIKISGTSYCPQNFLLAIYDGRTPPAPSSLPRTGCFY</sequence>
<dbReference type="EMBL" id="BMNC01000008">
    <property type="protein sequence ID" value="GGN07362.1"/>
    <property type="molecule type" value="Genomic_DNA"/>
</dbReference>
<reference evidence="5" key="1">
    <citation type="journal article" date="2019" name="Int. J. Syst. Evol. Microbiol.">
        <title>The Global Catalogue of Microorganisms (GCM) 10K type strain sequencing project: providing services to taxonomists for standard genome sequencing and annotation.</title>
        <authorList>
            <consortium name="The Broad Institute Genomics Platform"/>
            <consortium name="The Broad Institute Genome Sequencing Center for Infectious Disease"/>
            <person name="Wu L."/>
            <person name="Ma J."/>
        </authorList>
    </citation>
    <scope>NUCLEOTIDE SEQUENCE [LARGE SCALE GENOMIC DNA]</scope>
    <source>
        <strain evidence="5">CGMCC 4.7319</strain>
    </source>
</reference>
<feature type="chain" id="PRO_5047321020" description="Peptidoglycan-binding (PGRP) domain of peptidoglycan hydrolases-containing protein" evidence="1">
    <location>
        <begin position="27"/>
        <end position="310"/>
    </location>
</feature>
<dbReference type="InterPro" id="IPR036365">
    <property type="entry name" value="PGBD-like_sf"/>
</dbReference>
<dbReference type="InterPro" id="IPR016047">
    <property type="entry name" value="M23ase_b-sheet_dom"/>
</dbReference>
<dbReference type="CDD" id="cd12797">
    <property type="entry name" value="M23_peptidase"/>
    <property type="match status" value="1"/>
</dbReference>
<evidence type="ECO:0000256" key="1">
    <source>
        <dbReference type="SAM" id="SignalP"/>
    </source>
</evidence>
<evidence type="ECO:0000313" key="5">
    <source>
        <dbReference type="Proteomes" id="UP000597656"/>
    </source>
</evidence>
<dbReference type="SUPFAM" id="SSF51261">
    <property type="entry name" value="Duplicated hybrid motif"/>
    <property type="match status" value="1"/>
</dbReference>
<accession>A0ABQ2ICU8</accession>
<dbReference type="InterPro" id="IPR002477">
    <property type="entry name" value="Peptidoglycan-bd-like"/>
</dbReference>
<name>A0ABQ2ICU8_9PSEU</name>
<evidence type="ECO:0000259" key="3">
    <source>
        <dbReference type="Pfam" id="PF01551"/>
    </source>
</evidence>
<dbReference type="PANTHER" id="PTHR21666:SF270">
    <property type="entry name" value="MUREIN HYDROLASE ACTIVATOR ENVC"/>
    <property type="match status" value="1"/>
</dbReference>
<feature type="domain" description="Peptidoglycan binding-like" evidence="2">
    <location>
        <begin position="104"/>
        <end position="158"/>
    </location>
</feature>
<dbReference type="Gene3D" id="1.10.101.10">
    <property type="entry name" value="PGBD-like superfamily/PGBD"/>
    <property type="match status" value="2"/>
</dbReference>
<dbReference type="InterPro" id="IPR011055">
    <property type="entry name" value="Dup_hybrid_motif"/>
</dbReference>
<comment type="caution">
    <text evidence="4">The sequence shown here is derived from an EMBL/GenBank/DDBJ whole genome shotgun (WGS) entry which is preliminary data.</text>
</comment>
<protein>
    <recommendedName>
        <fullName evidence="6">Peptidoglycan-binding (PGRP) domain of peptidoglycan hydrolases-containing protein</fullName>
    </recommendedName>
</protein>
<proteinExistence type="predicted"/>
<dbReference type="SUPFAM" id="SSF47090">
    <property type="entry name" value="PGBD-like"/>
    <property type="match status" value="2"/>
</dbReference>
<dbReference type="Pfam" id="PF01471">
    <property type="entry name" value="PG_binding_1"/>
    <property type="match status" value="2"/>
</dbReference>